<protein>
    <submittedName>
        <fullName evidence="2">Uncharacterized protein</fullName>
    </submittedName>
</protein>
<proteinExistence type="predicted"/>
<evidence type="ECO:0000256" key="1">
    <source>
        <dbReference type="SAM" id="SignalP"/>
    </source>
</evidence>
<feature type="signal peptide" evidence="1">
    <location>
        <begin position="1"/>
        <end position="19"/>
    </location>
</feature>
<dbReference type="VEuPathDB" id="CryptoDB:Cvel_21887"/>
<gene>
    <name evidence="2" type="ORF">Cvel_21887</name>
</gene>
<organism evidence="2">
    <name type="scientific">Chromera velia CCMP2878</name>
    <dbReference type="NCBI Taxonomy" id="1169474"/>
    <lineage>
        <taxon>Eukaryota</taxon>
        <taxon>Sar</taxon>
        <taxon>Alveolata</taxon>
        <taxon>Colpodellida</taxon>
        <taxon>Chromeraceae</taxon>
        <taxon>Chromera</taxon>
    </lineage>
</organism>
<dbReference type="EMBL" id="CDMZ01001207">
    <property type="protein sequence ID" value="CEM28997.1"/>
    <property type="molecule type" value="Genomic_DNA"/>
</dbReference>
<sequence>MVKLAGVTLAAALAVGTQAFPMDDLKLGENPLDLKFDFFAKEEKDGRDKKPEPFNCEEFLLSEEFENGFTVEPSIKADCEDQMFQSGTVSGCNNDMDEFVFGETRRMFARYELGGVSSGENVTFGNCLVDISLAPRIDESAIIPTNLWFEFFNSDVKISGASAAAMPVPEQWHFEISHSGQSVRFTADECTLGDIPGGSGFQILVDSKSLGDTIFPTQNQALVRASTNFLFDCGLSGEDTQDFRLIFP</sequence>
<keyword evidence="1" id="KW-0732">Signal</keyword>
<name>A0A0G4GH71_9ALVE</name>
<dbReference type="AlphaFoldDB" id="A0A0G4GH71"/>
<accession>A0A0G4GH71</accession>
<reference evidence="2" key="1">
    <citation type="submission" date="2014-11" db="EMBL/GenBank/DDBJ databases">
        <authorList>
            <person name="Otto D Thomas"/>
            <person name="Naeem Raeece"/>
        </authorList>
    </citation>
    <scope>NUCLEOTIDE SEQUENCE</scope>
</reference>
<evidence type="ECO:0000313" key="2">
    <source>
        <dbReference type="EMBL" id="CEM28997.1"/>
    </source>
</evidence>
<feature type="chain" id="PRO_5005190692" evidence="1">
    <location>
        <begin position="20"/>
        <end position="248"/>
    </location>
</feature>